<dbReference type="Proteomes" id="UP000280073">
    <property type="component" value="Unassembled WGS sequence"/>
</dbReference>
<gene>
    <name evidence="1" type="ORF">EA686_14055</name>
</gene>
<dbReference type="AlphaFoldDB" id="A0A429MNN7"/>
<dbReference type="EMBL" id="RFDI01000758">
    <property type="protein sequence ID" value="RSR53506.1"/>
    <property type="molecule type" value="Genomic_DNA"/>
</dbReference>
<sequence>MSQLANPPKKKLTTSAMIASIAAEGQPTKPAPFGHALNALAKERDDIVGLSADLSK</sequence>
<evidence type="ECO:0000313" key="1">
    <source>
        <dbReference type="EMBL" id="RSR53506.1"/>
    </source>
</evidence>
<proteinExistence type="predicted"/>
<name>A0A429MNN7_ACIBA</name>
<evidence type="ECO:0000313" key="2">
    <source>
        <dbReference type="Proteomes" id="UP000280073"/>
    </source>
</evidence>
<feature type="non-terminal residue" evidence="1">
    <location>
        <position position="56"/>
    </location>
</feature>
<protein>
    <submittedName>
        <fullName evidence="1">Transketolase family protein</fullName>
    </submittedName>
</protein>
<organism evidence="1 2">
    <name type="scientific">Acinetobacter baumannii</name>
    <dbReference type="NCBI Taxonomy" id="470"/>
    <lineage>
        <taxon>Bacteria</taxon>
        <taxon>Pseudomonadati</taxon>
        <taxon>Pseudomonadota</taxon>
        <taxon>Gammaproteobacteria</taxon>
        <taxon>Moraxellales</taxon>
        <taxon>Moraxellaceae</taxon>
        <taxon>Acinetobacter</taxon>
        <taxon>Acinetobacter calcoaceticus/baumannii complex</taxon>
    </lineage>
</organism>
<comment type="caution">
    <text evidence="1">The sequence shown here is derived from an EMBL/GenBank/DDBJ whole genome shotgun (WGS) entry which is preliminary data.</text>
</comment>
<reference evidence="1 2" key="1">
    <citation type="submission" date="2018-10" db="EMBL/GenBank/DDBJ databases">
        <title>GWAS and RNA-Seq identify cryptic mechanisms of antimicrobial resistance in Acinetobacter baumannii.</title>
        <authorList>
            <person name="Sahl J.W."/>
        </authorList>
    </citation>
    <scope>NUCLEOTIDE SEQUENCE [LARGE SCALE GENOMIC DNA]</scope>
    <source>
        <strain evidence="1 2">TG28175</strain>
    </source>
</reference>
<accession>A0A429MNN7</accession>